<dbReference type="PANTHER" id="PTHR10783">
    <property type="entry name" value="XENOTROPIC AND POLYTROPIC RETROVIRUS RECEPTOR 1-RELATED"/>
    <property type="match status" value="1"/>
</dbReference>
<keyword evidence="3 8" id="KW-0812">Transmembrane</keyword>
<evidence type="ECO:0000256" key="2">
    <source>
        <dbReference type="ARBA" id="ARBA00009665"/>
    </source>
</evidence>
<dbReference type="CDD" id="cd14475">
    <property type="entry name" value="SPX_SYG1_like"/>
    <property type="match status" value="1"/>
</dbReference>
<evidence type="ECO:0000256" key="8">
    <source>
        <dbReference type="SAM" id="Phobius"/>
    </source>
</evidence>
<reference evidence="11" key="1">
    <citation type="journal article" date="2020" name="Fungal Divers.">
        <title>Resolving the Mortierellaceae phylogeny through synthesis of multi-gene phylogenetics and phylogenomics.</title>
        <authorList>
            <person name="Vandepol N."/>
            <person name="Liber J."/>
            <person name="Desiro A."/>
            <person name="Na H."/>
            <person name="Kennedy M."/>
            <person name="Barry K."/>
            <person name="Grigoriev I.V."/>
            <person name="Miller A.N."/>
            <person name="O'Donnell K."/>
            <person name="Stajich J.E."/>
            <person name="Bonito G."/>
        </authorList>
    </citation>
    <scope>NUCLEOTIDE SEQUENCE</scope>
    <source>
        <strain evidence="11">NRRL 28262</strain>
    </source>
</reference>
<dbReference type="GO" id="GO:0005794">
    <property type="term" value="C:Golgi apparatus"/>
    <property type="evidence" value="ECO:0007669"/>
    <property type="project" value="TreeGrafter"/>
</dbReference>
<evidence type="ECO:0000259" key="9">
    <source>
        <dbReference type="PROSITE" id="PS51380"/>
    </source>
</evidence>
<name>A0AAD4H2H6_9FUNG</name>
<keyword evidence="4 8" id="KW-1133">Transmembrane helix</keyword>
<dbReference type="Pfam" id="PF03105">
    <property type="entry name" value="SPX"/>
    <property type="match status" value="1"/>
</dbReference>
<dbReference type="Pfam" id="PF03124">
    <property type="entry name" value="EXS"/>
    <property type="match status" value="1"/>
</dbReference>
<dbReference type="AlphaFoldDB" id="A0AAD4H2H6"/>
<feature type="coiled-coil region" evidence="6">
    <location>
        <begin position="22"/>
        <end position="49"/>
    </location>
</feature>
<feature type="region of interest" description="Disordered" evidence="7">
    <location>
        <begin position="317"/>
        <end position="338"/>
    </location>
</feature>
<feature type="region of interest" description="Disordered" evidence="7">
    <location>
        <begin position="1056"/>
        <end position="1116"/>
    </location>
</feature>
<organism evidence="11 12">
    <name type="scientific">Linnemannia exigua</name>
    <dbReference type="NCBI Taxonomy" id="604196"/>
    <lineage>
        <taxon>Eukaryota</taxon>
        <taxon>Fungi</taxon>
        <taxon>Fungi incertae sedis</taxon>
        <taxon>Mucoromycota</taxon>
        <taxon>Mortierellomycotina</taxon>
        <taxon>Mortierellomycetes</taxon>
        <taxon>Mortierellales</taxon>
        <taxon>Mortierellaceae</taxon>
        <taxon>Linnemannia</taxon>
    </lineage>
</organism>
<dbReference type="GO" id="GO:0006817">
    <property type="term" value="P:phosphate ion transport"/>
    <property type="evidence" value="ECO:0007669"/>
    <property type="project" value="TreeGrafter"/>
</dbReference>
<keyword evidence="6" id="KW-0175">Coiled coil</keyword>
<feature type="compositionally biased region" description="Polar residues" evidence="7">
    <location>
        <begin position="942"/>
        <end position="952"/>
    </location>
</feature>
<feature type="transmembrane region" description="Helical" evidence="8">
    <location>
        <begin position="568"/>
        <end position="590"/>
    </location>
</feature>
<dbReference type="PROSITE" id="PS51382">
    <property type="entry name" value="SPX"/>
    <property type="match status" value="1"/>
</dbReference>
<evidence type="ECO:0000313" key="12">
    <source>
        <dbReference type="Proteomes" id="UP001194580"/>
    </source>
</evidence>
<evidence type="ECO:0000256" key="4">
    <source>
        <dbReference type="ARBA" id="ARBA00022989"/>
    </source>
</evidence>
<dbReference type="EMBL" id="JAAAIL010001894">
    <property type="protein sequence ID" value="KAG0263404.1"/>
    <property type="molecule type" value="Genomic_DNA"/>
</dbReference>
<dbReference type="PANTHER" id="PTHR10783:SF103">
    <property type="entry name" value="SOLUTE CARRIER FAMILY 53 MEMBER 1"/>
    <property type="match status" value="1"/>
</dbReference>
<evidence type="ECO:0000256" key="6">
    <source>
        <dbReference type="SAM" id="Coils"/>
    </source>
</evidence>
<evidence type="ECO:0000256" key="7">
    <source>
        <dbReference type="SAM" id="MobiDB-lite"/>
    </source>
</evidence>
<keyword evidence="12" id="KW-1185">Reference proteome</keyword>
<proteinExistence type="inferred from homology"/>
<comment type="similarity">
    <text evidence="2">Belongs to the SYG1 (TC 2.A.94) family.</text>
</comment>
<dbReference type="GO" id="GO:0000822">
    <property type="term" value="F:inositol hexakisphosphate binding"/>
    <property type="evidence" value="ECO:0007669"/>
    <property type="project" value="TreeGrafter"/>
</dbReference>
<evidence type="ECO:0000313" key="11">
    <source>
        <dbReference type="EMBL" id="KAG0263404.1"/>
    </source>
</evidence>
<feature type="region of interest" description="Disordered" evidence="7">
    <location>
        <begin position="106"/>
        <end position="148"/>
    </location>
</feature>
<feature type="region of interest" description="Disordered" evidence="7">
    <location>
        <begin position="71"/>
        <end position="90"/>
    </location>
</feature>
<evidence type="ECO:0000256" key="5">
    <source>
        <dbReference type="ARBA" id="ARBA00023136"/>
    </source>
</evidence>
<comment type="caution">
    <text evidence="11">The sequence shown here is derived from an EMBL/GenBank/DDBJ whole genome shotgun (WGS) entry which is preliminary data.</text>
</comment>
<keyword evidence="5 8" id="KW-0472">Membrane</keyword>
<comment type="subcellular location">
    <subcellularLocation>
        <location evidence="1">Membrane</location>
        <topology evidence="1">Multi-pass membrane protein</topology>
    </subcellularLocation>
</comment>
<dbReference type="GO" id="GO:0016036">
    <property type="term" value="P:cellular response to phosphate starvation"/>
    <property type="evidence" value="ECO:0007669"/>
    <property type="project" value="TreeGrafter"/>
</dbReference>
<feature type="transmembrane region" description="Helical" evidence="8">
    <location>
        <begin position="751"/>
        <end position="770"/>
    </location>
</feature>
<feature type="domain" description="EXS" evidence="9">
    <location>
        <begin position="684"/>
        <end position="882"/>
    </location>
</feature>
<feature type="compositionally biased region" description="Acidic residues" evidence="7">
    <location>
        <begin position="1102"/>
        <end position="1116"/>
    </location>
</feature>
<feature type="region of interest" description="Disordered" evidence="7">
    <location>
        <begin position="876"/>
        <end position="981"/>
    </location>
</feature>
<accession>A0AAD4H2H6</accession>
<feature type="compositionally biased region" description="Acidic residues" evidence="7">
    <location>
        <begin position="879"/>
        <end position="899"/>
    </location>
</feature>
<feature type="transmembrane region" description="Helical" evidence="8">
    <location>
        <begin position="524"/>
        <end position="547"/>
    </location>
</feature>
<feature type="domain" description="SPX" evidence="10">
    <location>
        <begin position="1"/>
        <end position="432"/>
    </location>
</feature>
<evidence type="ECO:0000259" key="10">
    <source>
        <dbReference type="PROSITE" id="PS51382"/>
    </source>
</evidence>
<gene>
    <name evidence="11" type="ORF">BGZ95_003805</name>
</gene>
<dbReference type="GO" id="GO:0005886">
    <property type="term" value="C:plasma membrane"/>
    <property type="evidence" value="ECO:0007669"/>
    <property type="project" value="TreeGrafter"/>
</dbReference>
<feature type="transmembrane region" description="Helical" evidence="8">
    <location>
        <begin position="718"/>
        <end position="739"/>
    </location>
</feature>
<dbReference type="PROSITE" id="PS51380">
    <property type="entry name" value="EXS"/>
    <property type="match status" value="1"/>
</dbReference>
<feature type="transmembrane region" description="Helical" evidence="8">
    <location>
        <begin position="490"/>
        <end position="509"/>
    </location>
</feature>
<feature type="compositionally biased region" description="Polar residues" evidence="7">
    <location>
        <begin position="111"/>
        <end position="130"/>
    </location>
</feature>
<feature type="transmembrane region" description="Helical" evidence="8">
    <location>
        <begin position="602"/>
        <end position="620"/>
    </location>
</feature>
<dbReference type="Proteomes" id="UP001194580">
    <property type="component" value="Unassembled WGS sequence"/>
</dbReference>
<evidence type="ECO:0000256" key="1">
    <source>
        <dbReference type="ARBA" id="ARBA00004141"/>
    </source>
</evidence>
<dbReference type="InterPro" id="IPR004342">
    <property type="entry name" value="EXS_C"/>
</dbReference>
<sequence>MKFAKHLQDEVVPEWRKAYMNYKQGKKYLKAIEAAIDRLEQAQEQTRHNLKHHGPLSIHTEAAPFIERPATAYSPEYPDSPTGTTPIIKQGRGSLKNYDAILRPPVRSATVPPTDSSPLNDADQDNSNPHQLAHRPSIATLTDRPEPQRRDSIVAQIGEAAKNQGHNVLKTLQRSFTMGPLEHRSRPKRAIYLEGRPLDSVKDQMLEEERVFFQFLDGQLAMVDGFYREKELESITKLKVLKQQLYVADEWKRRQDVRKAKAEARRGWYQAEWSRMRDGFGTFMGDPTYTEDVTIGPLHRTHSDPLDEVRHTTIAFSTGTDASGPRNGAVNNGKGPESNLRFRDNRATVDGHPVCSISEHNQMVIDDDDEESRRQHLNHKVARSRIKAAIYEFYRSMEMLKNYKVLNKTGFTKIMKKFDKTAGWKASKEYLASKLNPAYFISSTTLDDLISETEELYIERFEKGHRRRGMAKLRIPDDRNRPHHRTTSRVGLYVGISLPLFILGLQSAFSEDTETKLPFWSSLLLVYAGLFLTILFACLFGINMYVWAKARINYKFIFEFDPRDNLDYTQFFELPTFFMMALCIALYLDFVIGLSSPSMFRTYYPLILIGVILVILFWPLRMFRFGARKWFLQSIWRIIASGYYKVEFRDFFMADEMNSLGYSIEQFEFAICAYTRQWNDLGAKCATSHMWITPFVTALPAWFRFMQCLRRYRDTLEWFPHLLNAGKYTFSLIQLFVYFSFRHYGGNSLKAAYIIISLITSCYTFVWDIHMDWGLFQLGKHGGAAYGNPFLRSELVYSRKWVYYLAIVMDFLGRFSWVLRFVPMNVNVMVLSFSLALVEVLRRWMWNFFRLENEHLNNCGHFRAIKDIPLPFHIRVEGDSDDGDDDEDEDEDEENEEAEGMSVKDHGSGTEDGNQDDSLGVGISQSKQHLASPELHPHPHPASTSVASLQSGQGDGGQNITRRPAPKRRVSGASGPPFGLDRSNTFVDDAIVQAGFASDQLEQLASSVFSKFYDRRDFESRIDNGDESWRRFKAKGKTTGASSTSVSGVPAGGGFGLGIESQGGPAAGEAVTGGGGADSMSVKTKPRLGEMLKSGIRVWRDDSDDDDDDDSDDDNM</sequence>
<evidence type="ECO:0000256" key="3">
    <source>
        <dbReference type="ARBA" id="ARBA00022692"/>
    </source>
</evidence>
<protein>
    <submittedName>
        <fullName evidence="11">Uncharacterized protein</fullName>
    </submittedName>
</protein>
<dbReference type="CDD" id="cd14447">
    <property type="entry name" value="SPX"/>
    <property type="match status" value="1"/>
</dbReference>
<feature type="transmembrane region" description="Helical" evidence="8">
    <location>
        <begin position="824"/>
        <end position="841"/>
    </location>
</feature>
<dbReference type="InterPro" id="IPR004331">
    <property type="entry name" value="SPX_dom"/>
</dbReference>